<comment type="caution">
    <text evidence="3">The sequence shown here is derived from an EMBL/GenBank/DDBJ whole genome shotgun (WGS) entry which is preliminary data.</text>
</comment>
<accession>A0A318LNT8</accession>
<dbReference type="Gene3D" id="3.10.180.10">
    <property type="entry name" value="2,3-Dihydroxybiphenyl 1,2-Dioxygenase, domain 1"/>
    <property type="match status" value="2"/>
</dbReference>
<dbReference type="EMBL" id="MASU01000009">
    <property type="protein sequence ID" value="PXY28786.1"/>
    <property type="molecule type" value="Genomic_DNA"/>
</dbReference>
<keyword evidence="4" id="KW-1185">Reference proteome</keyword>
<dbReference type="CDD" id="cd06587">
    <property type="entry name" value="VOC"/>
    <property type="match status" value="1"/>
</dbReference>
<dbReference type="InterPro" id="IPR041581">
    <property type="entry name" value="Glyoxalase_6"/>
</dbReference>
<dbReference type="PANTHER" id="PTHR35908:SF1">
    <property type="entry name" value="CONSERVED PROTEIN"/>
    <property type="match status" value="1"/>
</dbReference>
<dbReference type="InterPro" id="IPR037523">
    <property type="entry name" value="VOC_core"/>
</dbReference>
<protein>
    <recommendedName>
        <fullName evidence="2">VOC domain-containing protein</fullName>
    </recommendedName>
</protein>
<evidence type="ECO:0000256" key="1">
    <source>
        <dbReference type="SAM" id="MobiDB-lite"/>
    </source>
</evidence>
<dbReference type="PANTHER" id="PTHR35908">
    <property type="entry name" value="HYPOTHETICAL FUSION PROTEIN"/>
    <property type="match status" value="1"/>
</dbReference>
<proteinExistence type="predicted"/>
<sequence length="223" mass="23747">MATRLAHLVVDARQPPVLAAFWSGLLGWEVVPEDEADVEGAVTVRAPKADGCGLSLVFVPAPGPKTAKNRVHLDLASASPERQRSIVDDALARGATTADIGQTAVPWVVLADPEGNEFCVLEPREEYAGTGALAAVVVDVREPAVLGEFWSSVSGWDVVRRHSQFVSLREPGRRGPWLELLRNEDAEHTGSRWRLAVSAEPGESPGAGVTDPEGNEIPVVAPV</sequence>
<name>A0A318LNT8_9PSEU</name>
<dbReference type="Pfam" id="PF18029">
    <property type="entry name" value="Glyoxalase_6"/>
    <property type="match status" value="2"/>
</dbReference>
<feature type="domain" description="VOC" evidence="2">
    <location>
        <begin position="4"/>
        <end position="123"/>
    </location>
</feature>
<dbReference type="AlphaFoldDB" id="A0A318LNT8"/>
<evidence type="ECO:0000313" key="4">
    <source>
        <dbReference type="Proteomes" id="UP000247892"/>
    </source>
</evidence>
<reference evidence="3 4" key="1">
    <citation type="submission" date="2016-07" db="EMBL/GenBank/DDBJ databases">
        <title>Draft genome sequence of Prauserella sp. YIM 121212, isolated from alkaline soil.</title>
        <authorList>
            <person name="Ruckert C."/>
            <person name="Albersmeier A."/>
            <person name="Jiang C.-L."/>
            <person name="Jiang Y."/>
            <person name="Kalinowski J."/>
            <person name="Schneider O."/>
            <person name="Winkler A."/>
            <person name="Zotchev S.B."/>
        </authorList>
    </citation>
    <scope>NUCLEOTIDE SEQUENCE [LARGE SCALE GENOMIC DNA]</scope>
    <source>
        <strain evidence="3 4">YIM 121212</strain>
    </source>
</reference>
<feature type="region of interest" description="Disordered" evidence="1">
    <location>
        <begin position="199"/>
        <end position="223"/>
    </location>
</feature>
<dbReference type="InterPro" id="IPR029068">
    <property type="entry name" value="Glyas_Bleomycin-R_OHBP_Dase"/>
</dbReference>
<evidence type="ECO:0000259" key="2">
    <source>
        <dbReference type="PROSITE" id="PS51819"/>
    </source>
</evidence>
<dbReference type="Proteomes" id="UP000247892">
    <property type="component" value="Unassembled WGS sequence"/>
</dbReference>
<dbReference type="SUPFAM" id="SSF54593">
    <property type="entry name" value="Glyoxalase/Bleomycin resistance protein/Dihydroxybiphenyl dioxygenase"/>
    <property type="match status" value="1"/>
</dbReference>
<evidence type="ECO:0000313" key="3">
    <source>
        <dbReference type="EMBL" id="PXY28786.1"/>
    </source>
</evidence>
<organism evidence="3 4">
    <name type="scientific">Prauserella flavalba</name>
    <dbReference type="NCBI Taxonomy" id="1477506"/>
    <lineage>
        <taxon>Bacteria</taxon>
        <taxon>Bacillati</taxon>
        <taxon>Actinomycetota</taxon>
        <taxon>Actinomycetes</taxon>
        <taxon>Pseudonocardiales</taxon>
        <taxon>Pseudonocardiaceae</taxon>
        <taxon>Prauserella</taxon>
    </lineage>
</organism>
<dbReference type="RefSeq" id="WP_110340310.1">
    <property type="nucleotide sequence ID" value="NZ_JBHVKT010000048.1"/>
</dbReference>
<dbReference type="PROSITE" id="PS51819">
    <property type="entry name" value="VOC"/>
    <property type="match status" value="1"/>
</dbReference>
<gene>
    <name evidence="3" type="ORF">BA062_23420</name>
</gene>
<dbReference type="OrthoDB" id="3212826at2"/>